<dbReference type="HAMAP" id="MF_00761">
    <property type="entry name" value="UPF0303"/>
    <property type="match status" value="1"/>
</dbReference>
<dbReference type="PANTHER" id="PTHR28255">
    <property type="match status" value="1"/>
</dbReference>
<evidence type="ECO:0000256" key="1">
    <source>
        <dbReference type="HAMAP-Rule" id="MF_00761"/>
    </source>
</evidence>
<dbReference type="NCBIfam" id="NF002696">
    <property type="entry name" value="PRK02487.1-5"/>
    <property type="match status" value="1"/>
</dbReference>
<dbReference type="Proteomes" id="UP000663801">
    <property type="component" value="Unassembled WGS sequence"/>
</dbReference>
<gene>
    <name evidence="2" type="ORF">JL107_14765</name>
</gene>
<dbReference type="InterPro" id="IPR010371">
    <property type="entry name" value="YBR137W-like"/>
</dbReference>
<dbReference type="SUPFAM" id="SSF143744">
    <property type="entry name" value="GlcG-like"/>
    <property type="match status" value="1"/>
</dbReference>
<reference evidence="2" key="1">
    <citation type="submission" date="2021-01" db="EMBL/GenBank/DDBJ databases">
        <title>KCTC 19127 draft genome.</title>
        <authorList>
            <person name="An D."/>
        </authorList>
    </citation>
    <scope>NUCLEOTIDE SEQUENCE</scope>
    <source>
        <strain evidence="2">KCTC 19127</strain>
    </source>
</reference>
<dbReference type="EMBL" id="JAERWL010000012">
    <property type="protein sequence ID" value="MBM9477711.1"/>
    <property type="molecule type" value="Genomic_DNA"/>
</dbReference>
<dbReference type="InterPro" id="IPR038084">
    <property type="entry name" value="PduO/GlcC-like_sf"/>
</dbReference>
<evidence type="ECO:0000313" key="3">
    <source>
        <dbReference type="Proteomes" id="UP000663801"/>
    </source>
</evidence>
<dbReference type="RefSeq" id="WP_205257827.1">
    <property type="nucleotide sequence ID" value="NZ_BAAAPV010000005.1"/>
</dbReference>
<evidence type="ECO:0000313" key="2">
    <source>
        <dbReference type="EMBL" id="MBM9477711.1"/>
    </source>
</evidence>
<keyword evidence="3" id="KW-1185">Reference proteome</keyword>
<organism evidence="2 3">
    <name type="scientific">Nakamurella flavida</name>
    <dbReference type="NCBI Taxonomy" id="363630"/>
    <lineage>
        <taxon>Bacteria</taxon>
        <taxon>Bacillati</taxon>
        <taxon>Actinomycetota</taxon>
        <taxon>Actinomycetes</taxon>
        <taxon>Nakamurellales</taxon>
        <taxon>Nakamurellaceae</taxon>
        <taxon>Nakamurella</taxon>
    </lineage>
</organism>
<name>A0A938YHD5_9ACTN</name>
<sequence length="162" mass="16962">MSTTDAAELVTAIQEQERTLVFPAFTLTDAWTLGSLLVARARAAGAPVAVDIQIGEQQVFHAALPGSCADNDQWIQRKIRTVRRFGVSSYLVGRRLAAADKDFAASTLLDPTVFAAHGGAFPITVAGVGVVGTVAVSGLPQADDHALLVAVLTEHLGLDRGD</sequence>
<dbReference type="AlphaFoldDB" id="A0A938YHD5"/>
<dbReference type="PANTHER" id="PTHR28255:SF1">
    <property type="entry name" value="UPF0303 PROTEIN YBR137W"/>
    <property type="match status" value="1"/>
</dbReference>
<comment type="similarity">
    <text evidence="1">Belongs to the UPF0303 family.</text>
</comment>
<comment type="caution">
    <text evidence="2">The sequence shown here is derived from an EMBL/GenBank/DDBJ whole genome shotgun (WGS) entry which is preliminary data.</text>
</comment>
<dbReference type="Gene3D" id="3.30.450.150">
    <property type="entry name" value="Haem-degrading domain"/>
    <property type="match status" value="1"/>
</dbReference>
<dbReference type="Pfam" id="PF03928">
    <property type="entry name" value="HbpS-like"/>
    <property type="match status" value="1"/>
</dbReference>
<accession>A0A938YHD5</accession>
<proteinExistence type="inferred from homology"/>
<dbReference type="InterPro" id="IPR005624">
    <property type="entry name" value="PduO/GlcC-like"/>
</dbReference>
<dbReference type="PIRSF" id="PIRSF008757">
    <property type="entry name" value="UCP008757"/>
    <property type="match status" value="1"/>
</dbReference>
<protein>
    <recommendedName>
        <fullName evidence="1">UPF0303 protein JL107_14765</fullName>
    </recommendedName>
</protein>